<accession>A0A8H3I441</accession>
<dbReference type="GO" id="GO:0008610">
    <property type="term" value="P:lipid biosynthetic process"/>
    <property type="evidence" value="ECO:0007669"/>
    <property type="project" value="InterPro"/>
</dbReference>
<dbReference type="PANTHER" id="PTHR11863">
    <property type="entry name" value="STEROL DESATURASE"/>
    <property type="match status" value="1"/>
</dbReference>
<dbReference type="AlphaFoldDB" id="A0A8H3I441"/>
<comment type="caution">
    <text evidence="7">The sequence shown here is derived from an EMBL/GenBank/DDBJ whole genome shotgun (WGS) entry which is preliminary data.</text>
</comment>
<comment type="subcellular location">
    <subcellularLocation>
        <location evidence="1">Membrane</location>
    </subcellularLocation>
</comment>
<evidence type="ECO:0000256" key="3">
    <source>
        <dbReference type="ARBA" id="ARBA00022989"/>
    </source>
</evidence>
<dbReference type="GO" id="GO:0005506">
    <property type="term" value="F:iron ion binding"/>
    <property type="evidence" value="ECO:0007669"/>
    <property type="project" value="InterPro"/>
</dbReference>
<gene>
    <name evidence="7" type="ORF">GOMPHAMPRED_000602</name>
</gene>
<evidence type="ECO:0000256" key="5">
    <source>
        <dbReference type="SAM" id="Phobius"/>
    </source>
</evidence>
<name>A0A8H3I441_9LECA</name>
<dbReference type="InterPro" id="IPR006694">
    <property type="entry name" value="Fatty_acid_hydroxylase"/>
</dbReference>
<dbReference type="EMBL" id="CAJPDQ010000001">
    <property type="protein sequence ID" value="CAF9903893.1"/>
    <property type="molecule type" value="Genomic_DNA"/>
</dbReference>
<dbReference type="Proteomes" id="UP000664169">
    <property type="component" value="Unassembled WGS sequence"/>
</dbReference>
<keyword evidence="4 5" id="KW-0472">Membrane</keyword>
<evidence type="ECO:0000313" key="7">
    <source>
        <dbReference type="EMBL" id="CAF9903893.1"/>
    </source>
</evidence>
<dbReference type="GO" id="GO:0016491">
    <property type="term" value="F:oxidoreductase activity"/>
    <property type="evidence" value="ECO:0007669"/>
    <property type="project" value="InterPro"/>
</dbReference>
<keyword evidence="8" id="KW-1185">Reference proteome</keyword>
<dbReference type="GO" id="GO:0016020">
    <property type="term" value="C:membrane"/>
    <property type="evidence" value="ECO:0007669"/>
    <property type="project" value="UniProtKB-SubCell"/>
</dbReference>
<proteinExistence type="predicted"/>
<feature type="domain" description="Fatty acid hydroxylase" evidence="6">
    <location>
        <begin position="151"/>
        <end position="283"/>
    </location>
</feature>
<keyword evidence="3 5" id="KW-1133">Transmembrane helix</keyword>
<evidence type="ECO:0000313" key="8">
    <source>
        <dbReference type="Proteomes" id="UP000664169"/>
    </source>
</evidence>
<keyword evidence="2 5" id="KW-0812">Transmembrane</keyword>
<reference evidence="7" key="1">
    <citation type="submission" date="2021-03" db="EMBL/GenBank/DDBJ databases">
        <authorList>
            <person name="Tagirdzhanova G."/>
        </authorList>
    </citation>
    <scope>NUCLEOTIDE SEQUENCE</scope>
</reference>
<feature type="transmembrane region" description="Helical" evidence="5">
    <location>
        <begin position="58"/>
        <end position="82"/>
    </location>
</feature>
<organism evidence="7 8">
    <name type="scientific">Gomphillus americanus</name>
    <dbReference type="NCBI Taxonomy" id="1940652"/>
    <lineage>
        <taxon>Eukaryota</taxon>
        <taxon>Fungi</taxon>
        <taxon>Dikarya</taxon>
        <taxon>Ascomycota</taxon>
        <taxon>Pezizomycotina</taxon>
        <taxon>Lecanoromycetes</taxon>
        <taxon>OSLEUM clade</taxon>
        <taxon>Ostropomycetidae</taxon>
        <taxon>Ostropales</taxon>
        <taxon>Graphidaceae</taxon>
        <taxon>Gomphilloideae</taxon>
        <taxon>Gomphillus</taxon>
    </lineage>
</organism>
<evidence type="ECO:0000256" key="4">
    <source>
        <dbReference type="ARBA" id="ARBA00023136"/>
    </source>
</evidence>
<protein>
    <recommendedName>
        <fullName evidence="6">Fatty acid hydroxylase domain-containing protein</fullName>
    </recommendedName>
</protein>
<dbReference type="Pfam" id="PF04116">
    <property type="entry name" value="FA_hydroxylase"/>
    <property type="match status" value="1"/>
</dbReference>
<evidence type="ECO:0000259" key="6">
    <source>
        <dbReference type="Pfam" id="PF04116"/>
    </source>
</evidence>
<sequence length="331" mass="36995">MDPILSFLAPGLSFLAIPALASYTTSLNLVFFYLTWSTLLLSHSELKVEAIGTLAVRLIFYLAPAYFFLLFDAAVPSIAAATKEHGELGIATAQAGRRWRNITLVSTGNLALGIVLQLAVEILLTRVLHVKSALKVTTTLPFPYALAKDLLKAFLAREILAYCLHRFALHHDKSPLRLRHRSFYHSLEAPFSLTAHYDHPLAYLVRVWLPTYLPAVIFRFHVLTYFAFLALVSLEELFVYSGYAVLPTGLVLGGMARRHERHIMAGVDGNYGAYGLIDLLAGTGLGNHDLIDDVREEAEKRDLEGRGKIKAKEVQKRVRKLRDRAQRASQE</sequence>
<dbReference type="OrthoDB" id="408954at2759"/>
<feature type="transmembrane region" description="Helical" evidence="5">
    <location>
        <begin position="212"/>
        <end position="231"/>
    </location>
</feature>
<feature type="transmembrane region" description="Helical" evidence="5">
    <location>
        <begin position="102"/>
        <end position="124"/>
    </location>
</feature>
<dbReference type="InterPro" id="IPR050307">
    <property type="entry name" value="Sterol_Desaturase_Related"/>
</dbReference>
<feature type="transmembrane region" description="Helical" evidence="5">
    <location>
        <begin position="237"/>
        <end position="256"/>
    </location>
</feature>
<evidence type="ECO:0000256" key="1">
    <source>
        <dbReference type="ARBA" id="ARBA00004370"/>
    </source>
</evidence>
<evidence type="ECO:0000256" key="2">
    <source>
        <dbReference type="ARBA" id="ARBA00022692"/>
    </source>
</evidence>